<dbReference type="InterPro" id="IPR018754">
    <property type="entry name" value="RovC-like_DNA-bd"/>
</dbReference>
<accession>A0A0D7F2N4</accession>
<evidence type="ECO:0000259" key="1">
    <source>
        <dbReference type="Pfam" id="PF10074"/>
    </source>
</evidence>
<dbReference type="OrthoDB" id="7261891at2"/>
<sequence length="158" mass="17309">MPTMNVTIVTADARAADEGLYVHFSLGTSQFVAICLDGHPPAGPVAAVTLIDPHFQDRIDAINRFRDVALRRGTAIDKRITPHRQRQLIEMLRTIDGRQAGATHQEIAEAVFGAATVNAITWKSSSLRDTVMRRAITGLDLVSGGYRRLLLGHRPDLS</sequence>
<dbReference type="Proteomes" id="UP000032515">
    <property type="component" value="Unassembled WGS sequence"/>
</dbReference>
<gene>
    <name evidence="2" type="ORF">OO17_04850</name>
</gene>
<protein>
    <recommendedName>
        <fullName evidence="1">T6SS Transcription factor RovC-like DNA binding domain-containing protein</fullName>
    </recommendedName>
</protein>
<proteinExistence type="predicted"/>
<dbReference type="PATRIC" id="fig|1076.23.peg.53"/>
<dbReference type="EMBL" id="JXXE01000090">
    <property type="protein sequence ID" value="KIZ47338.1"/>
    <property type="molecule type" value="Genomic_DNA"/>
</dbReference>
<name>A0A0D7F2N4_RHOPL</name>
<evidence type="ECO:0000313" key="3">
    <source>
        <dbReference type="Proteomes" id="UP000032515"/>
    </source>
</evidence>
<dbReference type="AlphaFoldDB" id="A0A0D7F2N4"/>
<comment type="caution">
    <text evidence="2">The sequence shown here is derived from an EMBL/GenBank/DDBJ whole genome shotgun (WGS) entry which is preliminary data.</text>
</comment>
<evidence type="ECO:0000313" key="2">
    <source>
        <dbReference type="EMBL" id="KIZ47338.1"/>
    </source>
</evidence>
<dbReference type="Pfam" id="PF10074">
    <property type="entry name" value="RovC_DNA-bd"/>
    <property type="match status" value="1"/>
</dbReference>
<organism evidence="2 3">
    <name type="scientific">Rhodopseudomonas palustris</name>
    <dbReference type="NCBI Taxonomy" id="1076"/>
    <lineage>
        <taxon>Bacteria</taxon>
        <taxon>Pseudomonadati</taxon>
        <taxon>Pseudomonadota</taxon>
        <taxon>Alphaproteobacteria</taxon>
        <taxon>Hyphomicrobiales</taxon>
        <taxon>Nitrobacteraceae</taxon>
        <taxon>Rhodopseudomonas</taxon>
    </lineage>
</organism>
<feature type="domain" description="T6SS Transcription factor RovC-like DNA binding" evidence="1">
    <location>
        <begin position="51"/>
        <end position="150"/>
    </location>
</feature>
<reference evidence="2 3" key="1">
    <citation type="submission" date="2014-11" db="EMBL/GenBank/DDBJ databases">
        <title>Genomics and ecophysiology of heterotrophic nitrogen fixing bacteria isolated from estuarine surface water.</title>
        <authorList>
            <person name="Bentzon-Tilia M."/>
            <person name="Severin I."/>
            <person name="Hansen L.H."/>
            <person name="Riemann L."/>
        </authorList>
    </citation>
    <scope>NUCLEOTIDE SEQUENCE [LARGE SCALE GENOMIC DNA]</scope>
    <source>
        <strain evidence="2 3">BAL398</strain>
    </source>
</reference>